<dbReference type="SMART" id="SM00855">
    <property type="entry name" value="PGAM"/>
    <property type="match status" value="1"/>
</dbReference>
<dbReference type="EMBL" id="JACHMH010000001">
    <property type="protein sequence ID" value="MBB4675090.1"/>
    <property type="molecule type" value="Genomic_DNA"/>
</dbReference>
<evidence type="ECO:0000313" key="1">
    <source>
        <dbReference type="EMBL" id="MBB4675090.1"/>
    </source>
</evidence>
<dbReference type="SUPFAM" id="SSF53254">
    <property type="entry name" value="Phosphoglycerate mutase-like"/>
    <property type="match status" value="1"/>
</dbReference>
<protein>
    <submittedName>
        <fullName evidence="1">Putative phosphoglycerate mutase</fullName>
        <ecNumber evidence="1">5.4.2.12</ecNumber>
    </submittedName>
</protein>
<accession>A0A7W7C5V1</accession>
<dbReference type="InterPro" id="IPR013078">
    <property type="entry name" value="His_Pase_superF_clade-1"/>
</dbReference>
<dbReference type="PANTHER" id="PTHR48100:SF58">
    <property type="entry name" value="PE-PGRS FAMILY PROTEIN PE_PGRS11"/>
    <property type="match status" value="1"/>
</dbReference>
<dbReference type="InterPro" id="IPR001345">
    <property type="entry name" value="PG/BPGM_mutase_AS"/>
</dbReference>
<name>A0A7W7C5V1_9PSEU</name>
<dbReference type="CDD" id="cd07067">
    <property type="entry name" value="HP_PGM_like"/>
    <property type="match status" value="1"/>
</dbReference>
<gene>
    <name evidence="1" type="ORF">HNR67_001208</name>
</gene>
<comment type="caution">
    <text evidence="1">The sequence shown here is derived from an EMBL/GenBank/DDBJ whole genome shotgun (WGS) entry which is preliminary data.</text>
</comment>
<dbReference type="Proteomes" id="UP000533598">
    <property type="component" value="Unassembled WGS sequence"/>
</dbReference>
<dbReference type="InterPro" id="IPR050275">
    <property type="entry name" value="PGM_Phosphatase"/>
</dbReference>
<dbReference type="Gene3D" id="3.40.50.1240">
    <property type="entry name" value="Phosphoglycerate mutase-like"/>
    <property type="match status" value="1"/>
</dbReference>
<keyword evidence="2" id="KW-1185">Reference proteome</keyword>
<dbReference type="RefSeq" id="WP_185001122.1">
    <property type="nucleotide sequence ID" value="NZ_BAAAUI010000026.1"/>
</dbReference>
<dbReference type="GO" id="GO:0016791">
    <property type="term" value="F:phosphatase activity"/>
    <property type="evidence" value="ECO:0007669"/>
    <property type="project" value="TreeGrafter"/>
</dbReference>
<sequence>MSSLRLMLVRHGQTPSNVRHALDSLPPGPSLTAEGRGQAEKLAEDLAIEPVTAVYASVAVRAQETAAPVASRHGLPVRVIEGVHETQVGPTLEGRNDDAAILAFRAVVDTWLAGDLSGSAPGGETGFDVVGRFGAAVRRIIAEHSDGVVVLVSHGAAIRLMATHLLDGSTDVLAGHPYLPNTGRVLLEADPDSSGGWRFVEWLGYERF</sequence>
<keyword evidence="1" id="KW-0413">Isomerase</keyword>
<dbReference type="PANTHER" id="PTHR48100">
    <property type="entry name" value="BROAD-SPECIFICITY PHOSPHATASE YOR283W-RELATED"/>
    <property type="match status" value="1"/>
</dbReference>
<dbReference type="PROSITE" id="PS00175">
    <property type="entry name" value="PG_MUTASE"/>
    <property type="match status" value="1"/>
</dbReference>
<dbReference type="GO" id="GO:0005737">
    <property type="term" value="C:cytoplasm"/>
    <property type="evidence" value="ECO:0007669"/>
    <property type="project" value="TreeGrafter"/>
</dbReference>
<dbReference type="GO" id="GO:0004619">
    <property type="term" value="F:phosphoglycerate mutase activity"/>
    <property type="evidence" value="ECO:0007669"/>
    <property type="project" value="UniProtKB-EC"/>
</dbReference>
<evidence type="ECO:0000313" key="2">
    <source>
        <dbReference type="Proteomes" id="UP000533598"/>
    </source>
</evidence>
<dbReference type="AlphaFoldDB" id="A0A7W7C5V1"/>
<dbReference type="InterPro" id="IPR029033">
    <property type="entry name" value="His_PPase_superfam"/>
</dbReference>
<dbReference type="EC" id="5.4.2.12" evidence="1"/>
<dbReference type="Pfam" id="PF00300">
    <property type="entry name" value="His_Phos_1"/>
    <property type="match status" value="1"/>
</dbReference>
<proteinExistence type="predicted"/>
<organism evidence="1 2">
    <name type="scientific">Crossiella cryophila</name>
    <dbReference type="NCBI Taxonomy" id="43355"/>
    <lineage>
        <taxon>Bacteria</taxon>
        <taxon>Bacillati</taxon>
        <taxon>Actinomycetota</taxon>
        <taxon>Actinomycetes</taxon>
        <taxon>Pseudonocardiales</taxon>
        <taxon>Pseudonocardiaceae</taxon>
        <taxon>Crossiella</taxon>
    </lineage>
</organism>
<reference evidence="1 2" key="1">
    <citation type="submission" date="2020-08" db="EMBL/GenBank/DDBJ databases">
        <title>Sequencing the genomes of 1000 actinobacteria strains.</title>
        <authorList>
            <person name="Klenk H.-P."/>
        </authorList>
    </citation>
    <scope>NUCLEOTIDE SEQUENCE [LARGE SCALE GENOMIC DNA]</scope>
    <source>
        <strain evidence="1 2">DSM 44230</strain>
    </source>
</reference>